<dbReference type="EC" id="2.7.7.4" evidence="8"/>
<dbReference type="NCBIfam" id="NF003166">
    <property type="entry name" value="PRK04149.1"/>
    <property type="match status" value="1"/>
</dbReference>
<dbReference type="SUPFAM" id="SSF52374">
    <property type="entry name" value="Nucleotidylyl transferase"/>
    <property type="match status" value="1"/>
</dbReference>
<keyword evidence="4 8" id="KW-0547">Nucleotide-binding</keyword>
<dbReference type="Gene3D" id="3.10.400.10">
    <property type="entry name" value="Sulfate adenylyltransferase"/>
    <property type="match status" value="1"/>
</dbReference>
<evidence type="ECO:0000256" key="3">
    <source>
        <dbReference type="ARBA" id="ARBA00022695"/>
    </source>
</evidence>
<dbReference type="InterPro" id="IPR024951">
    <property type="entry name" value="Sulfurylase_cat_dom"/>
</dbReference>
<dbReference type="InterPro" id="IPR025980">
    <property type="entry name" value="ATP-Sase_PUA-like_dom"/>
</dbReference>
<evidence type="ECO:0000256" key="2">
    <source>
        <dbReference type="ARBA" id="ARBA00022679"/>
    </source>
</evidence>
<evidence type="ECO:0000256" key="7">
    <source>
        <dbReference type="ARBA" id="ARBA00049370"/>
    </source>
</evidence>
<dbReference type="InterPro" id="IPR015947">
    <property type="entry name" value="PUA-like_sf"/>
</dbReference>
<comment type="caution">
    <text evidence="11">The sequence shown here is derived from an EMBL/GenBank/DDBJ whole genome shotgun (WGS) entry which is preliminary data.</text>
</comment>
<dbReference type="InterPro" id="IPR020792">
    <property type="entry name" value="SO4_adenylyltransferase_pro"/>
</dbReference>
<protein>
    <recommendedName>
        <fullName evidence="8">Sulfate adenylyltransferase</fullName>
        <ecNumber evidence="8">2.7.7.4</ecNumber>
    </recommendedName>
    <alternativeName>
        <fullName evidence="8">ATP-sulfurylase</fullName>
    </alternativeName>
    <alternativeName>
        <fullName evidence="8">Sulfate adenylate transferase</fullName>
        <shortName evidence="8">SAT</shortName>
    </alternativeName>
</protein>
<organism evidence="11 12">
    <name type="scientific">Candidatus Magnetaquiglobus chichijimensis</name>
    <dbReference type="NCBI Taxonomy" id="3141448"/>
    <lineage>
        <taxon>Bacteria</taxon>
        <taxon>Pseudomonadati</taxon>
        <taxon>Pseudomonadota</taxon>
        <taxon>Magnetococcia</taxon>
        <taxon>Magnetococcales</taxon>
        <taxon>Candidatus Magnetaquicoccaceae</taxon>
        <taxon>Candidatus Magnetaquiglobus</taxon>
    </lineage>
</organism>
<dbReference type="CDD" id="cd00517">
    <property type="entry name" value="ATPS"/>
    <property type="match status" value="1"/>
</dbReference>
<dbReference type="Gene3D" id="3.40.50.620">
    <property type="entry name" value="HUPs"/>
    <property type="match status" value="1"/>
</dbReference>
<dbReference type="Pfam" id="PF14306">
    <property type="entry name" value="PUA_2"/>
    <property type="match status" value="1"/>
</dbReference>
<dbReference type="Proteomes" id="UP001628193">
    <property type="component" value="Unassembled WGS sequence"/>
</dbReference>
<feature type="domain" description="Sulphate adenylyltransferase catalytic" evidence="9">
    <location>
        <begin position="175"/>
        <end position="384"/>
    </location>
</feature>
<feature type="domain" description="ATP-sulfurylase PUA-like" evidence="10">
    <location>
        <begin position="6"/>
        <end position="164"/>
    </location>
</feature>
<dbReference type="Pfam" id="PF01747">
    <property type="entry name" value="ATP-sulfurylase"/>
    <property type="match status" value="1"/>
</dbReference>
<evidence type="ECO:0000259" key="10">
    <source>
        <dbReference type="Pfam" id="PF14306"/>
    </source>
</evidence>
<dbReference type="HAMAP" id="MF_00066">
    <property type="entry name" value="Sulf_adenylyltr"/>
    <property type="match status" value="1"/>
</dbReference>
<dbReference type="RefSeq" id="WP_420906315.1">
    <property type="nucleotide sequence ID" value="NZ_BAAFGK010000005.1"/>
</dbReference>
<reference evidence="11 12" key="1">
    <citation type="submission" date="2024-05" db="EMBL/GenBank/DDBJ databases">
        <authorList>
            <consortium name="Candidatus Magnetaquicoccaceae bacterium FCR-1 genome sequencing consortium"/>
            <person name="Shimoshige H."/>
            <person name="Shimamura S."/>
            <person name="Taoka A."/>
            <person name="Kobayashi H."/>
            <person name="Maekawa T."/>
        </authorList>
    </citation>
    <scope>NUCLEOTIDE SEQUENCE [LARGE SCALE GENOMIC DNA]</scope>
    <source>
        <strain evidence="11 12">FCR-1</strain>
    </source>
</reference>
<keyword evidence="5 8" id="KW-0067">ATP-binding</keyword>
<evidence type="ECO:0000256" key="8">
    <source>
        <dbReference type="HAMAP-Rule" id="MF_00066"/>
    </source>
</evidence>
<dbReference type="InterPro" id="IPR014729">
    <property type="entry name" value="Rossmann-like_a/b/a_fold"/>
</dbReference>
<evidence type="ECO:0000256" key="4">
    <source>
        <dbReference type="ARBA" id="ARBA00022741"/>
    </source>
</evidence>
<comment type="similarity">
    <text evidence="6 8">Belongs to the sulfate adenylyltransferase family.</text>
</comment>
<gene>
    <name evidence="8 11" type="primary">sat</name>
    <name evidence="11" type="ORF">SIID45300_02946</name>
</gene>
<evidence type="ECO:0000256" key="1">
    <source>
        <dbReference type="ARBA" id="ARBA00005048"/>
    </source>
</evidence>
<dbReference type="SUPFAM" id="SSF88697">
    <property type="entry name" value="PUA domain-like"/>
    <property type="match status" value="1"/>
</dbReference>
<evidence type="ECO:0000313" key="12">
    <source>
        <dbReference type="Proteomes" id="UP001628193"/>
    </source>
</evidence>
<comment type="pathway">
    <text evidence="1 8">Sulfur metabolism; hydrogen sulfide biosynthesis; sulfite from sulfate: step 1/3.</text>
</comment>
<reference evidence="11 12" key="2">
    <citation type="submission" date="2024-09" db="EMBL/GenBank/DDBJ databases">
        <title>Draft genome sequence of Candidatus Magnetaquicoccaceae bacterium FCR-1.</title>
        <authorList>
            <person name="Shimoshige H."/>
            <person name="Shimamura S."/>
            <person name="Taoka A."/>
            <person name="Kobayashi H."/>
            <person name="Maekawa T."/>
        </authorList>
    </citation>
    <scope>NUCLEOTIDE SEQUENCE [LARGE SCALE GENOMIC DNA]</scope>
    <source>
        <strain evidence="11 12">FCR-1</strain>
    </source>
</reference>
<evidence type="ECO:0000256" key="6">
    <source>
        <dbReference type="ARBA" id="ARBA00037980"/>
    </source>
</evidence>
<proteinExistence type="inferred from homology"/>
<dbReference type="GO" id="GO:0004781">
    <property type="term" value="F:sulfate adenylyltransferase (ATP) activity"/>
    <property type="evidence" value="ECO:0007669"/>
    <property type="project" value="UniProtKB-EC"/>
</dbReference>
<accession>A0ABQ0CD19</accession>
<keyword evidence="12" id="KW-1185">Reference proteome</keyword>
<evidence type="ECO:0000313" key="11">
    <source>
        <dbReference type="EMBL" id="GAB0058595.1"/>
    </source>
</evidence>
<sequence>MSKLVPPHGGGELKPLMLAGDALKQAKARAKDLDQIKMSSREACDLIMLGIGAFTPLDGFMGHEDWKGVCENMRLTSGVFWPIPVTLSTTHGQANNLKIGQEVALVDEESGEIGGIITITEKYTIDKGLECRSVFGTEDKEHPGVLKVMEQPEVNIAGPVVVLSEGEFPTKYGNIYMRPSQTRELFEEKGWSQVAAFQTRNPMHRSHEFLAKIAVETMDGVLIHQILGKLKAGDIPAEVRAEAIDTLIDNYFVKDTVIQAGYPMEMRYAGPREALLHAVFRQNYGCSHLIVGRDHAGVGDYYGPFDAQHIFDKVSETDLRTRPLKIDWTFYCYKCQGMASLKTCPHGKDDRLLLSGTKLRKMLSEGEQPPAEFSRPEVVKILQAYYASLNEGEKVEVKLHKAATG</sequence>
<dbReference type="InterPro" id="IPR002650">
    <property type="entry name" value="Sulphate_adenylyltransferase"/>
</dbReference>
<evidence type="ECO:0000259" key="9">
    <source>
        <dbReference type="Pfam" id="PF01747"/>
    </source>
</evidence>
<dbReference type="PANTHER" id="PTHR43509:SF1">
    <property type="entry name" value="SULFATE ADENYLYLTRANSFERASE"/>
    <property type="match status" value="1"/>
</dbReference>
<keyword evidence="3 8" id="KW-0548">Nucleotidyltransferase</keyword>
<keyword evidence="2 8" id="KW-0808">Transferase</keyword>
<comment type="catalytic activity">
    <reaction evidence="7 8">
        <text>sulfate + ATP + H(+) = adenosine 5'-phosphosulfate + diphosphate</text>
        <dbReference type="Rhea" id="RHEA:18133"/>
        <dbReference type="ChEBI" id="CHEBI:15378"/>
        <dbReference type="ChEBI" id="CHEBI:16189"/>
        <dbReference type="ChEBI" id="CHEBI:30616"/>
        <dbReference type="ChEBI" id="CHEBI:33019"/>
        <dbReference type="ChEBI" id="CHEBI:58243"/>
        <dbReference type="EC" id="2.7.7.4"/>
    </reaction>
</comment>
<dbReference type="EMBL" id="BAAFGK010000005">
    <property type="protein sequence ID" value="GAB0058595.1"/>
    <property type="molecule type" value="Genomic_DNA"/>
</dbReference>
<dbReference type="NCBIfam" id="TIGR00339">
    <property type="entry name" value="sopT"/>
    <property type="match status" value="1"/>
</dbReference>
<name>A0ABQ0CD19_9PROT</name>
<evidence type="ECO:0000256" key="5">
    <source>
        <dbReference type="ARBA" id="ARBA00022840"/>
    </source>
</evidence>
<dbReference type="PANTHER" id="PTHR43509">
    <property type="match status" value="1"/>
</dbReference>